<feature type="compositionally biased region" description="Basic and acidic residues" evidence="2">
    <location>
        <begin position="38"/>
        <end position="48"/>
    </location>
</feature>
<dbReference type="InterPro" id="IPR021858">
    <property type="entry name" value="Fun_TF"/>
</dbReference>
<evidence type="ECO:0000313" key="4">
    <source>
        <dbReference type="Proteomes" id="UP000696573"/>
    </source>
</evidence>
<keyword evidence="1" id="KW-0539">Nucleus</keyword>
<protein>
    <submittedName>
        <fullName evidence="3">Uncharacterized protein</fullName>
    </submittedName>
</protein>
<dbReference type="AlphaFoldDB" id="A0A9N9YKS2"/>
<feature type="region of interest" description="Disordered" evidence="2">
    <location>
        <begin position="77"/>
        <end position="97"/>
    </location>
</feature>
<evidence type="ECO:0000313" key="3">
    <source>
        <dbReference type="EMBL" id="CAH0022284.1"/>
    </source>
</evidence>
<keyword evidence="4" id="KW-1185">Reference proteome</keyword>
<dbReference type="Pfam" id="PF11951">
    <property type="entry name" value="Fungal_trans_2"/>
    <property type="match status" value="1"/>
</dbReference>
<sequence>MKHDARAALSTSKENRRSSYPPLMIMAVRAYQSKWRIQRSDKRERTDTAPDPFIIATGRDSLKPDAKSLKFIRHHAMRGKNRKQTPPRSHNTTCEHHGTTEHIPLQNAIVEPVWFRTLDMAYLPGLHPGLPSGMLHTVCKFIAYMTMGMYPVNDFIDLSKDEQYWLEDMSHDPLYSYTLSHIARSYLDTVGKGHMFTGVTLINKAMAELRKKFTEANFIITDSVLLTVLCLALISDMFGDIDATRKHLNGLWQLIKLRGGLLGLTEKYSLRIKCSRLDLRLALRTGAKPVFLCEQDFQWNPSLVRPMKTSTATPIHTICSTPDIRLVNIWHDLKDFTNSINMAQQTCQKLASKQFQEILITSQYRLQCLAYERHDVQEIIRHVMLAYTTTLFMKTTDLPAQCRPLAMQLRQDLGYLESQDDKNLLKLQVWSVCISRASVLSTEGDLPWLENWLRKACRMLEISTWEKTRRILKSFVWVDLIHGPIGQPFFEGASQCQYFEQISDDR</sequence>
<proteinExistence type="predicted"/>
<organism evidence="3 4">
    <name type="scientific">Clonostachys rhizophaga</name>
    <dbReference type="NCBI Taxonomy" id="160324"/>
    <lineage>
        <taxon>Eukaryota</taxon>
        <taxon>Fungi</taxon>
        <taxon>Dikarya</taxon>
        <taxon>Ascomycota</taxon>
        <taxon>Pezizomycotina</taxon>
        <taxon>Sordariomycetes</taxon>
        <taxon>Hypocreomycetidae</taxon>
        <taxon>Hypocreales</taxon>
        <taxon>Bionectriaceae</taxon>
        <taxon>Clonostachys</taxon>
    </lineage>
</organism>
<feature type="region of interest" description="Disordered" evidence="2">
    <location>
        <begin position="38"/>
        <end position="57"/>
    </location>
</feature>
<evidence type="ECO:0000256" key="2">
    <source>
        <dbReference type="SAM" id="MobiDB-lite"/>
    </source>
</evidence>
<gene>
    <name evidence="3" type="ORF">CRHIZ90672A_00004093</name>
</gene>
<dbReference type="OrthoDB" id="4158087at2759"/>
<dbReference type="PANTHER" id="PTHR37540:SF5">
    <property type="entry name" value="TRANSCRIPTION FACTOR DOMAIN-CONTAINING PROTEIN"/>
    <property type="match status" value="1"/>
</dbReference>
<dbReference type="PANTHER" id="PTHR37540">
    <property type="entry name" value="TRANSCRIPTION FACTOR (ACR-2), PUTATIVE-RELATED-RELATED"/>
    <property type="match status" value="1"/>
</dbReference>
<evidence type="ECO:0000256" key="1">
    <source>
        <dbReference type="ARBA" id="ARBA00023242"/>
    </source>
</evidence>
<comment type="caution">
    <text evidence="3">The sequence shown here is derived from an EMBL/GenBank/DDBJ whole genome shotgun (WGS) entry which is preliminary data.</text>
</comment>
<dbReference type="EMBL" id="CABFNQ020000676">
    <property type="protein sequence ID" value="CAH0022284.1"/>
    <property type="molecule type" value="Genomic_DNA"/>
</dbReference>
<reference evidence="3" key="1">
    <citation type="submission" date="2021-10" db="EMBL/GenBank/DDBJ databases">
        <authorList>
            <person name="Piombo E."/>
        </authorList>
    </citation>
    <scope>NUCLEOTIDE SEQUENCE</scope>
</reference>
<accession>A0A9N9YKS2</accession>
<dbReference type="Proteomes" id="UP000696573">
    <property type="component" value="Unassembled WGS sequence"/>
</dbReference>
<name>A0A9N9YKS2_9HYPO</name>